<evidence type="ECO:0000256" key="1">
    <source>
        <dbReference type="ARBA" id="ARBA00004141"/>
    </source>
</evidence>
<keyword evidence="4 7" id="KW-1133">Transmembrane helix</keyword>
<dbReference type="InterPro" id="IPR013833">
    <property type="entry name" value="Cyt_c_oxidase_su3_a-hlx"/>
</dbReference>
<dbReference type="GO" id="GO:0004129">
    <property type="term" value="F:cytochrome-c oxidase activity"/>
    <property type="evidence" value="ECO:0007669"/>
    <property type="project" value="InterPro"/>
</dbReference>
<accession>A0A5C5VB19</accession>
<dbReference type="InterPro" id="IPR024791">
    <property type="entry name" value="Cyt_c/ubiquinol_Oxase_su3"/>
</dbReference>
<dbReference type="PROSITE" id="PS50253">
    <property type="entry name" value="COX3"/>
    <property type="match status" value="1"/>
</dbReference>
<feature type="domain" description="Heme-copper oxidase subunit III family profile" evidence="8">
    <location>
        <begin position="1"/>
        <end position="196"/>
    </location>
</feature>
<dbReference type="PANTHER" id="PTHR11403">
    <property type="entry name" value="CYTOCHROME C OXIDASE SUBUNIT III"/>
    <property type="match status" value="1"/>
</dbReference>
<keyword evidence="9" id="KW-0560">Oxidoreductase</keyword>
<comment type="caution">
    <text evidence="9">The sequence shown here is derived from an EMBL/GenBank/DDBJ whole genome shotgun (WGS) entry which is preliminary data.</text>
</comment>
<keyword evidence="3 6" id="KW-0812">Transmembrane</keyword>
<feature type="transmembrane region" description="Helical" evidence="7">
    <location>
        <begin position="95"/>
        <end position="118"/>
    </location>
</feature>
<gene>
    <name evidence="9" type="primary">ctaE_3</name>
    <name evidence="9" type="ORF">Enr8_22300</name>
</gene>
<dbReference type="GO" id="GO:0016491">
    <property type="term" value="F:oxidoreductase activity"/>
    <property type="evidence" value="ECO:0007669"/>
    <property type="project" value="UniProtKB-KW"/>
</dbReference>
<organism evidence="9 10">
    <name type="scientific">Blastopirellula retiformator</name>
    <dbReference type="NCBI Taxonomy" id="2527970"/>
    <lineage>
        <taxon>Bacteria</taxon>
        <taxon>Pseudomonadati</taxon>
        <taxon>Planctomycetota</taxon>
        <taxon>Planctomycetia</taxon>
        <taxon>Pirellulales</taxon>
        <taxon>Pirellulaceae</taxon>
        <taxon>Blastopirellula</taxon>
    </lineage>
</organism>
<dbReference type="SUPFAM" id="SSF81452">
    <property type="entry name" value="Cytochrome c oxidase subunit III-like"/>
    <property type="match status" value="1"/>
</dbReference>
<dbReference type="RefSeq" id="WP_146431383.1">
    <property type="nucleotide sequence ID" value="NZ_SJPF01000002.1"/>
</dbReference>
<protein>
    <submittedName>
        <fullName evidence="9">Cytochrome c oxidase subunit 3</fullName>
        <ecNumber evidence="9">1.9.3.1</ecNumber>
    </submittedName>
</protein>
<keyword evidence="5 7" id="KW-0472">Membrane</keyword>
<dbReference type="AlphaFoldDB" id="A0A5C5VB19"/>
<dbReference type="Pfam" id="PF00510">
    <property type="entry name" value="COX3"/>
    <property type="match status" value="1"/>
</dbReference>
<evidence type="ECO:0000256" key="7">
    <source>
        <dbReference type="SAM" id="Phobius"/>
    </source>
</evidence>
<evidence type="ECO:0000259" key="8">
    <source>
        <dbReference type="PROSITE" id="PS50253"/>
    </source>
</evidence>
<reference evidence="9 10" key="1">
    <citation type="submission" date="2019-02" db="EMBL/GenBank/DDBJ databases">
        <title>Deep-cultivation of Planctomycetes and their phenomic and genomic characterization uncovers novel biology.</title>
        <authorList>
            <person name="Wiegand S."/>
            <person name="Jogler M."/>
            <person name="Boedeker C."/>
            <person name="Pinto D."/>
            <person name="Vollmers J."/>
            <person name="Rivas-Marin E."/>
            <person name="Kohn T."/>
            <person name="Peeters S.H."/>
            <person name="Heuer A."/>
            <person name="Rast P."/>
            <person name="Oberbeckmann S."/>
            <person name="Bunk B."/>
            <person name="Jeske O."/>
            <person name="Meyerdierks A."/>
            <person name="Storesund J.E."/>
            <person name="Kallscheuer N."/>
            <person name="Luecker S."/>
            <person name="Lage O.M."/>
            <person name="Pohl T."/>
            <person name="Merkel B.J."/>
            <person name="Hornburger P."/>
            <person name="Mueller R.-W."/>
            <person name="Bruemmer F."/>
            <person name="Labrenz M."/>
            <person name="Spormann A.M."/>
            <person name="Op Den Camp H."/>
            <person name="Overmann J."/>
            <person name="Amann R."/>
            <person name="Jetten M.S.M."/>
            <person name="Mascher T."/>
            <person name="Medema M.H."/>
            <person name="Devos D.P."/>
            <person name="Kaster A.-K."/>
            <person name="Ovreas L."/>
            <person name="Rohde M."/>
            <person name="Galperin M.Y."/>
            <person name="Jogler C."/>
        </authorList>
    </citation>
    <scope>NUCLEOTIDE SEQUENCE [LARGE SCALE GENOMIC DNA]</scope>
    <source>
        <strain evidence="9 10">Enr8</strain>
    </source>
</reference>
<sequence length="196" mass="22037">MLKDSFSVLPMRREMYQARLGFLLFIATLSIFFAASLVAYLLVRFSDTSQRAETYSNVPVGLWVSTLFMFGVGYSLHRAVAAIRFEKQVLFRRWLLSAGGLAIVFLVFQAIGLCRLLAEHQALGDNVQMYGLMFVLIFLHALHVIGGLATLAMITNRAWHGGYDHESYVGVAICADYWHFLDAVWVVMLITFAITG</sequence>
<evidence type="ECO:0000256" key="2">
    <source>
        <dbReference type="ARBA" id="ARBA00010581"/>
    </source>
</evidence>
<dbReference type="GO" id="GO:0005886">
    <property type="term" value="C:plasma membrane"/>
    <property type="evidence" value="ECO:0007669"/>
    <property type="project" value="UniProtKB-SubCell"/>
</dbReference>
<dbReference type="PANTHER" id="PTHR11403:SF10">
    <property type="entry name" value="CYTOCHROME C OXIDASE"/>
    <property type="match status" value="1"/>
</dbReference>
<evidence type="ECO:0000256" key="4">
    <source>
        <dbReference type="ARBA" id="ARBA00022989"/>
    </source>
</evidence>
<dbReference type="GO" id="GO:0019646">
    <property type="term" value="P:aerobic electron transport chain"/>
    <property type="evidence" value="ECO:0007669"/>
    <property type="project" value="InterPro"/>
</dbReference>
<dbReference type="InterPro" id="IPR035973">
    <property type="entry name" value="Cyt_c_oxidase_su3-like_sf"/>
</dbReference>
<feature type="transmembrane region" description="Helical" evidence="7">
    <location>
        <begin position="130"/>
        <end position="155"/>
    </location>
</feature>
<comment type="similarity">
    <text evidence="2 6">Belongs to the cytochrome c oxidase subunit 3 family.</text>
</comment>
<dbReference type="CDD" id="cd00386">
    <property type="entry name" value="Heme_Cu_Oxidase_III_like"/>
    <property type="match status" value="1"/>
</dbReference>
<evidence type="ECO:0000256" key="5">
    <source>
        <dbReference type="ARBA" id="ARBA00023136"/>
    </source>
</evidence>
<dbReference type="EMBL" id="SJPF01000002">
    <property type="protein sequence ID" value="TWT34815.1"/>
    <property type="molecule type" value="Genomic_DNA"/>
</dbReference>
<dbReference type="EC" id="1.9.3.1" evidence="9"/>
<dbReference type="Gene3D" id="1.20.120.80">
    <property type="entry name" value="Cytochrome c oxidase, subunit III, four-helix bundle"/>
    <property type="match status" value="1"/>
</dbReference>
<feature type="transmembrane region" description="Helical" evidence="7">
    <location>
        <begin position="20"/>
        <end position="42"/>
    </location>
</feature>
<keyword evidence="10" id="KW-1185">Reference proteome</keyword>
<evidence type="ECO:0000313" key="9">
    <source>
        <dbReference type="EMBL" id="TWT34815.1"/>
    </source>
</evidence>
<name>A0A5C5VB19_9BACT</name>
<evidence type="ECO:0000256" key="6">
    <source>
        <dbReference type="RuleBase" id="RU003376"/>
    </source>
</evidence>
<feature type="transmembrane region" description="Helical" evidence="7">
    <location>
        <begin position="62"/>
        <end position="83"/>
    </location>
</feature>
<evidence type="ECO:0000256" key="3">
    <source>
        <dbReference type="ARBA" id="ARBA00022692"/>
    </source>
</evidence>
<feature type="transmembrane region" description="Helical" evidence="7">
    <location>
        <begin position="167"/>
        <end position="194"/>
    </location>
</feature>
<evidence type="ECO:0000313" key="10">
    <source>
        <dbReference type="Proteomes" id="UP000318878"/>
    </source>
</evidence>
<dbReference type="InterPro" id="IPR000298">
    <property type="entry name" value="Cyt_c_oxidase-like_su3"/>
</dbReference>
<proteinExistence type="inferred from homology"/>
<dbReference type="OrthoDB" id="261701at2"/>
<comment type="subcellular location">
    <subcellularLocation>
        <location evidence="6">Cell membrane</location>
        <topology evidence="6">Multi-pass membrane protein</topology>
    </subcellularLocation>
    <subcellularLocation>
        <location evidence="1">Membrane</location>
        <topology evidence="1">Multi-pass membrane protein</topology>
    </subcellularLocation>
</comment>
<dbReference type="Proteomes" id="UP000318878">
    <property type="component" value="Unassembled WGS sequence"/>
</dbReference>